<dbReference type="RefSeq" id="WP_126593927.1">
    <property type="nucleotide sequence ID" value="NZ_LFXS01000036.1"/>
</dbReference>
<dbReference type="EMBL" id="RXTL01000029">
    <property type="protein sequence ID" value="RTS42889.1"/>
    <property type="molecule type" value="Genomic_DNA"/>
</dbReference>
<evidence type="ECO:0000313" key="2">
    <source>
        <dbReference type="Proteomes" id="UP000276985"/>
    </source>
</evidence>
<sequence length="79" mass="8662">MNLGARMAGTGILPRASGGAPITFARLAATLKQMLKHSRPRDDICSKNILAFPGRKTYNLGLRTKLKVNQALPHDRAHR</sequence>
<name>A0ABD7JY05_PSEAI</name>
<reference evidence="1 2" key="1">
    <citation type="submission" date="2018-12" db="EMBL/GenBank/DDBJ databases">
        <title>Pseudomonas aeruginosa Diversity Panel.</title>
        <authorList>
            <person name="Snesrud E."/>
            <person name="Mcgann P."/>
        </authorList>
    </citation>
    <scope>NUCLEOTIDE SEQUENCE [LARGE SCALE GENOMIC DNA]</scope>
    <source>
        <strain evidence="1 2">MRSN6241</strain>
    </source>
</reference>
<comment type="caution">
    <text evidence="1">The sequence shown here is derived from an EMBL/GenBank/DDBJ whole genome shotgun (WGS) entry which is preliminary data.</text>
</comment>
<proteinExistence type="predicted"/>
<protein>
    <submittedName>
        <fullName evidence="1">Uncharacterized protein</fullName>
    </submittedName>
</protein>
<accession>A0ABD7JY05</accession>
<evidence type="ECO:0000313" key="1">
    <source>
        <dbReference type="EMBL" id="RTS42889.1"/>
    </source>
</evidence>
<dbReference type="Proteomes" id="UP000276985">
    <property type="component" value="Unassembled WGS sequence"/>
</dbReference>
<gene>
    <name evidence="1" type="ORF">DY940_23040</name>
</gene>
<organism evidence="1 2">
    <name type="scientific">Pseudomonas aeruginosa</name>
    <dbReference type="NCBI Taxonomy" id="287"/>
    <lineage>
        <taxon>Bacteria</taxon>
        <taxon>Pseudomonadati</taxon>
        <taxon>Pseudomonadota</taxon>
        <taxon>Gammaproteobacteria</taxon>
        <taxon>Pseudomonadales</taxon>
        <taxon>Pseudomonadaceae</taxon>
        <taxon>Pseudomonas</taxon>
    </lineage>
</organism>
<dbReference type="AlphaFoldDB" id="A0ABD7JY05"/>